<dbReference type="InterPro" id="IPR037171">
    <property type="entry name" value="NagB/RpiA_transferase-like"/>
</dbReference>
<keyword evidence="5" id="KW-0648">Protein biosynthesis</keyword>
<comment type="subunit">
    <text evidence="8">Component of the translation initiation factor 2B (eIF2B) complex which is a heterodecamer of two sets of five different subunits: alpha, beta, gamma, delta and epsilon. Subunits alpha, beta and delta comprise a regulatory subcomplex and subunits epsilon and gamma comprise a catalytic subcomplex. Within the complex, the hexameric regulatory complex resides at the center, with the two heterodimeric catalytic subcomplexes bound on opposite sides.</text>
</comment>
<dbReference type="SUPFAM" id="SSF100950">
    <property type="entry name" value="NagB/RpiA/CoA transferase-like"/>
    <property type="match status" value="1"/>
</dbReference>
<evidence type="ECO:0000256" key="2">
    <source>
        <dbReference type="ARBA" id="ARBA00007251"/>
    </source>
</evidence>
<dbReference type="FunFam" id="3.40.50.10470:FF:000008">
    <property type="entry name" value="Translation initiation factor 2B, beta subunit"/>
    <property type="match status" value="1"/>
</dbReference>
<feature type="compositionally biased region" description="Acidic residues" evidence="10">
    <location>
        <begin position="328"/>
        <end position="355"/>
    </location>
</feature>
<evidence type="ECO:0000256" key="4">
    <source>
        <dbReference type="ARBA" id="ARBA00022540"/>
    </source>
</evidence>
<dbReference type="InterPro" id="IPR051855">
    <property type="entry name" value="eIF2B_beta_subunit"/>
</dbReference>
<dbReference type="Pfam" id="PF01008">
    <property type="entry name" value="IF-2B"/>
    <property type="match status" value="1"/>
</dbReference>
<evidence type="ECO:0000256" key="6">
    <source>
        <dbReference type="ARBA" id="ARBA00044122"/>
    </source>
</evidence>
<evidence type="ECO:0000256" key="1">
    <source>
        <dbReference type="ARBA" id="ARBA00004514"/>
    </source>
</evidence>
<sequence length="600" mass="62865">MVATTLGTSGLGGLKLTHQMPFETIIKDRASQKLIISLSLRLRRGQISGPEAVSEATAKALRSVVSSAKFNSMQELIDIIKAAGRHLQLSQPAEQSIGNITRRVVHLLREEAKAALLEAREKELGNHGGNSSEASAIHSLSNSITDLHLATAFGTATAISHHVAHTQNASASSSSSSVPQVSSPHNGRSTNTSSSHSQFASSSSCSTGGGGPISRPGPYPLRGASDLTGAGGSSAFVYGSFSISDLVAAGAMVTSTTSSLAHTPADGSYASTPHASLSRKGSGIFDSSFTQLSQHMSGVSLTEDAAGEAEAEKAMHRGPSRNTATLNDDQEEDEQENSQDESETESDQDSDEQKDDDTKSVMAKKSAGAYFLKPLLIQAIQDLIDELETVDDNISKVSRDHIHSGEVILTLGASGTVQGFFSAAAKDRKFTVIVAETAPSYAGHDLARSLTKAGISVLLIPDSSIFAVMPRVSKVVLGAHAVLANGGLISSAGAFATALAAKQHSTPVVILTGVYKICPEWSSSIQNFSNTSTVGALGPSALFDYATSSSIVENAEIVSNAYDYVAPHLVDVFITNVGEHPPSYVYRLVKENYHQDDIVL</sequence>
<name>A0A077QZW2_9BASI</name>
<keyword evidence="3" id="KW-0963">Cytoplasm</keyword>
<dbReference type="PANTHER" id="PTHR45859">
    <property type="entry name" value="TRANSLATION INITIATION FACTOR EIF-2B SUBUNIT BETA"/>
    <property type="match status" value="1"/>
</dbReference>
<feature type="region of interest" description="Disordered" evidence="10">
    <location>
        <begin position="164"/>
        <end position="225"/>
    </location>
</feature>
<evidence type="ECO:0000256" key="5">
    <source>
        <dbReference type="ARBA" id="ARBA00022917"/>
    </source>
</evidence>
<dbReference type="GO" id="GO:0005085">
    <property type="term" value="F:guanyl-nucleotide exchange factor activity"/>
    <property type="evidence" value="ECO:0007669"/>
    <property type="project" value="TreeGrafter"/>
</dbReference>
<feature type="region of interest" description="Disordered" evidence="10">
    <location>
        <begin position="299"/>
        <end position="360"/>
    </location>
</feature>
<protein>
    <recommendedName>
        <fullName evidence="6">Translation initiation factor eIF2B subunit beta</fullName>
    </recommendedName>
    <alternativeName>
        <fullName evidence="7">eIF2B GDP-GTP exchange factor subunit beta</fullName>
    </alternativeName>
</protein>
<evidence type="ECO:0000256" key="9">
    <source>
        <dbReference type="RuleBase" id="RU003814"/>
    </source>
</evidence>
<evidence type="ECO:0000256" key="3">
    <source>
        <dbReference type="ARBA" id="ARBA00022490"/>
    </source>
</evidence>
<proteinExistence type="inferred from homology"/>
<organism evidence="11">
    <name type="scientific">Melanopsichium pennsylvanicum 4</name>
    <dbReference type="NCBI Taxonomy" id="1398559"/>
    <lineage>
        <taxon>Eukaryota</taxon>
        <taxon>Fungi</taxon>
        <taxon>Dikarya</taxon>
        <taxon>Basidiomycota</taxon>
        <taxon>Ustilaginomycotina</taxon>
        <taxon>Ustilaginomycetes</taxon>
        <taxon>Ustilaginales</taxon>
        <taxon>Ustilaginaceae</taxon>
        <taxon>Melanopsichium</taxon>
    </lineage>
</organism>
<reference evidence="11" key="1">
    <citation type="journal article" date="2014" name="Genome Biol. Evol.">
        <title>Gene Loss Rather Than Gene Gain Is Associated with a Host Jump from Monocots to Dicots in the Smut Fungus Melanopsichium pennsylvanicum.</title>
        <authorList>
            <person name="Sharma R."/>
            <person name="Mishra B."/>
            <person name="Runge F."/>
            <person name="Thines M."/>
        </authorList>
    </citation>
    <scope>NUCLEOTIDE SEQUENCE</scope>
    <source>
        <strain evidence="11">4</strain>
    </source>
</reference>
<dbReference type="GO" id="GO:0005851">
    <property type="term" value="C:eukaryotic translation initiation factor 2B complex"/>
    <property type="evidence" value="ECO:0007669"/>
    <property type="project" value="TreeGrafter"/>
</dbReference>
<feature type="compositionally biased region" description="Low complexity" evidence="10">
    <location>
        <begin position="169"/>
        <end position="206"/>
    </location>
</feature>
<accession>A0A077QZW2</accession>
<evidence type="ECO:0000256" key="8">
    <source>
        <dbReference type="ARBA" id="ARBA00046432"/>
    </source>
</evidence>
<dbReference type="InterPro" id="IPR042529">
    <property type="entry name" value="IF_2B-like_C"/>
</dbReference>
<dbReference type="PANTHER" id="PTHR45859:SF1">
    <property type="entry name" value="TRANSLATION INITIATION FACTOR EIF-2B SUBUNIT BETA"/>
    <property type="match status" value="1"/>
</dbReference>
<dbReference type="AlphaFoldDB" id="A0A077QZW2"/>
<dbReference type="InterPro" id="IPR000649">
    <property type="entry name" value="IF-2B-related"/>
</dbReference>
<evidence type="ECO:0000256" key="7">
    <source>
        <dbReference type="ARBA" id="ARBA00044228"/>
    </source>
</evidence>
<dbReference type="Gene3D" id="3.40.50.10470">
    <property type="entry name" value="Translation initiation factor eif-2b, domain 2"/>
    <property type="match status" value="1"/>
</dbReference>
<comment type="subcellular location">
    <subcellularLocation>
        <location evidence="1">Cytoplasm</location>
        <location evidence="1">Cytosol</location>
    </subcellularLocation>
</comment>
<comment type="similarity">
    <text evidence="2 9">Belongs to the eIF-2B alpha/beta/delta subunits family.</text>
</comment>
<dbReference type="GO" id="GO:0005829">
    <property type="term" value="C:cytosol"/>
    <property type="evidence" value="ECO:0007669"/>
    <property type="project" value="UniProtKB-SubCell"/>
</dbReference>
<keyword evidence="4 11" id="KW-0396">Initiation factor</keyword>
<evidence type="ECO:0000256" key="10">
    <source>
        <dbReference type="SAM" id="MobiDB-lite"/>
    </source>
</evidence>
<dbReference type="EMBL" id="HG529522">
    <property type="protein sequence ID" value="CDI51958.1"/>
    <property type="molecule type" value="Genomic_DNA"/>
</dbReference>
<evidence type="ECO:0000313" key="11">
    <source>
        <dbReference type="EMBL" id="CDI51958.1"/>
    </source>
</evidence>
<dbReference type="GO" id="GO:0003743">
    <property type="term" value="F:translation initiation factor activity"/>
    <property type="evidence" value="ECO:0007669"/>
    <property type="project" value="UniProtKB-KW"/>
</dbReference>